<dbReference type="GO" id="GO:0042128">
    <property type="term" value="P:nitrate assimilation"/>
    <property type="evidence" value="ECO:0007669"/>
    <property type="project" value="UniProtKB-KW"/>
</dbReference>
<feature type="transmembrane region" description="Helical" evidence="8">
    <location>
        <begin position="329"/>
        <end position="353"/>
    </location>
</feature>
<feature type="transmembrane region" description="Helical" evidence="8">
    <location>
        <begin position="208"/>
        <end position="228"/>
    </location>
</feature>
<feature type="transmembrane region" description="Helical" evidence="8">
    <location>
        <begin position="77"/>
        <end position="95"/>
    </location>
</feature>
<comment type="similarity">
    <text evidence="2">Belongs to the major facilitator superfamily. Nitrate/nitrite porter (TC 2.A.1.8) family.</text>
</comment>
<dbReference type="PANTHER" id="PTHR23515">
    <property type="entry name" value="HIGH-AFFINITY NITRATE TRANSPORTER 2.3"/>
    <property type="match status" value="1"/>
</dbReference>
<dbReference type="GO" id="GO:0015112">
    <property type="term" value="F:nitrate transmembrane transporter activity"/>
    <property type="evidence" value="ECO:0007669"/>
    <property type="project" value="InterPro"/>
</dbReference>
<evidence type="ECO:0000259" key="9">
    <source>
        <dbReference type="PROSITE" id="PS50850"/>
    </source>
</evidence>
<feature type="transmembrane region" description="Helical" evidence="8">
    <location>
        <begin position="101"/>
        <end position="122"/>
    </location>
</feature>
<feature type="transmembrane region" description="Helical" evidence="8">
    <location>
        <begin position="163"/>
        <end position="181"/>
    </location>
</feature>
<dbReference type="InterPro" id="IPR036259">
    <property type="entry name" value="MFS_trans_sf"/>
</dbReference>
<evidence type="ECO:0000256" key="5">
    <source>
        <dbReference type="ARBA" id="ARBA00022989"/>
    </source>
</evidence>
<dbReference type="InterPro" id="IPR020846">
    <property type="entry name" value="MFS_dom"/>
</dbReference>
<keyword evidence="11" id="KW-1185">Reference proteome</keyword>
<name>A0A428N6W9_9BACI</name>
<dbReference type="InterPro" id="IPR011701">
    <property type="entry name" value="MFS"/>
</dbReference>
<evidence type="ECO:0000256" key="2">
    <source>
        <dbReference type="ARBA" id="ARBA00008432"/>
    </source>
</evidence>
<evidence type="ECO:0000313" key="11">
    <source>
        <dbReference type="Proteomes" id="UP000275076"/>
    </source>
</evidence>
<feature type="transmembrane region" description="Helical" evidence="8">
    <location>
        <begin position="45"/>
        <end position="65"/>
    </location>
</feature>
<dbReference type="PROSITE" id="PS50850">
    <property type="entry name" value="MFS"/>
    <property type="match status" value="1"/>
</dbReference>
<evidence type="ECO:0000256" key="3">
    <source>
        <dbReference type="ARBA" id="ARBA00022448"/>
    </source>
</evidence>
<evidence type="ECO:0000256" key="6">
    <source>
        <dbReference type="ARBA" id="ARBA00023063"/>
    </source>
</evidence>
<feature type="transmembrane region" description="Helical" evidence="8">
    <location>
        <begin position="134"/>
        <end position="157"/>
    </location>
</feature>
<evidence type="ECO:0000256" key="1">
    <source>
        <dbReference type="ARBA" id="ARBA00004651"/>
    </source>
</evidence>
<evidence type="ECO:0000313" key="10">
    <source>
        <dbReference type="EMBL" id="RSL34068.1"/>
    </source>
</evidence>
<dbReference type="SUPFAM" id="SSF103473">
    <property type="entry name" value="MFS general substrate transporter"/>
    <property type="match status" value="1"/>
</dbReference>
<reference evidence="10 11" key="1">
    <citation type="submission" date="2018-10" db="EMBL/GenBank/DDBJ databases">
        <title>Draft genome sequence of Bacillus salarius IM0101, isolated from a hypersaline soil in Inner Mongolia, China.</title>
        <authorList>
            <person name="Yamprayoonswat W."/>
            <person name="Boonvisut S."/>
            <person name="Jumpathong W."/>
            <person name="Sittihan S."/>
            <person name="Ruangsuj P."/>
            <person name="Wanthongcharoen S."/>
            <person name="Thongpramul N."/>
            <person name="Pimmason S."/>
            <person name="Yu B."/>
            <person name="Yasawong M."/>
        </authorList>
    </citation>
    <scope>NUCLEOTIDE SEQUENCE [LARGE SCALE GENOMIC DNA]</scope>
    <source>
        <strain evidence="10 11">IM0101</strain>
    </source>
</reference>
<keyword evidence="7 8" id="KW-0472">Membrane</keyword>
<keyword evidence="3" id="KW-0813">Transport</keyword>
<sequence length="394" mass="42449">MDVKKKDQTSALLLSTIAMVISFALWSVMAPIATNIQSLYGLSEIQKSFLIVTPVVLGSIMRIPMGIVTDKYGGRKVYTLTMLFLIIPMVGAGFFHTYALLLFFVFFIGMAGTTFAIAVSYVTKWFPPEKQGVVLGITGMGNMGTALASFTVPTLYTNFGLEWVFWGFAAAMAVMTLIFWAGTKELPNPQEVVTLKTSLSVVKYKQTWVLSLFYFLTFGGFMAFSLYLPAIFQETFQFSAVRAGMITAGFVIAATCIRPLGGYLADIFNPITVLKLLFIGIVLFALGMAFSGANFLLFSISCAVMALLLGAGNGAVFKLVPQVSPTNTGAVTGFVSAVGGVGGFFPPVALGMIKGITGGYAFGFLLLAVFTIGCLIVIRKLYDNRTTMRPKPTT</sequence>
<dbReference type="EMBL" id="RBVX01000005">
    <property type="protein sequence ID" value="RSL34068.1"/>
    <property type="molecule type" value="Genomic_DNA"/>
</dbReference>
<gene>
    <name evidence="10" type="ORF">D7Z54_08145</name>
</gene>
<feature type="transmembrane region" description="Helical" evidence="8">
    <location>
        <begin position="12"/>
        <end position="33"/>
    </location>
</feature>
<dbReference type="Pfam" id="PF07690">
    <property type="entry name" value="MFS_1"/>
    <property type="match status" value="1"/>
</dbReference>
<dbReference type="InterPro" id="IPR044772">
    <property type="entry name" value="NO3_transporter"/>
</dbReference>
<dbReference type="AlphaFoldDB" id="A0A428N6W9"/>
<accession>A0A428N6W9</accession>
<feature type="transmembrane region" description="Helical" evidence="8">
    <location>
        <begin position="359"/>
        <end position="382"/>
    </location>
</feature>
<keyword evidence="4 8" id="KW-0812">Transmembrane</keyword>
<protein>
    <submittedName>
        <fullName evidence="10">NarK/NasA family nitrate transporter</fullName>
    </submittedName>
</protein>
<keyword evidence="6" id="KW-0534">Nitrate assimilation</keyword>
<organism evidence="10 11">
    <name type="scientific">Salibacterium salarium</name>
    <dbReference type="NCBI Taxonomy" id="284579"/>
    <lineage>
        <taxon>Bacteria</taxon>
        <taxon>Bacillati</taxon>
        <taxon>Bacillota</taxon>
        <taxon>Bacilli</taxon>
        <taxon>Bacillales</taxon>
        <taxon>Bacillaceae</taxon>
    </lineage>
</organism>
<evidence type="ECO:0000256" key="4">
    <source>
        <dbReference type="ARBA" id="ARBA00022692"/>
    </source>
</evidence>
<comment type="subcellular location">
    <subcellularLocation>
        <location evidence="1">Cell membrane</location>
        <topology evidence="1">Multi-pass membrane protein</topology>
    </subcellularLocation>
</comment>
<keyword evidence="5 8" id="KW-1133">Transmembrane helix</keyword>
<proteinExistence type="inferred from homology"/>
<feature type="domain" description="Major facilitator superfamily (MFS) profile" evidence="9">
    <location>
        <begin position="11"/>
        <end position="386"/>
    </location>
</feature>
<feature type="transmembrane region" description="Helical" evidence="8">
    <location>
        <begin position="240"/>
        <end position="260"/>
    </location>
</feature>
<dbReference type="Proteomes" id="UP000275076">
    <property type="component" value="Unassembled WGS sequence"/>
</dbReference>
<dbReference type="GO" id="GO:0005886">
    <property type="term" value="C:plasma membrane"/>
    <property type="evidence" value="ECO:0007669"/>
    <property type="project" value="UniProtKB-SubCell"/>
</dbReference>
<dbReference type="RefSeq" id="WP_125555337.1">
    <property type="nucleotide sequence ID" value="NZ_RBVX01000005.1"/>
</dbReference>
<comment type="caution">
    <text evidence="10">The sequence shown here is derived from an EMBL/GenBank/DDBJ whole genome shotgun (WGS) entry which is preliminary data.</text>
</comment>
<feature type="transmembrane region" description="Helical" evidence="8">
    <location>
        <begin position="272"/>
        <end position="290"/>
    </location>
</feature>
<feature type="transmembrane region" description="Helical" evidence="8">
    <location>
        <begin position="296"/>
        <end position="317"/>
    </location>
</feature>
<evidence type="ECO:0000256" key="7">
    <source>
        <dbReference type="ARBA" id="ARBA00023136"/>
    </source>
</evidence>
<dbReference type="CDD" id="cd17341">
    <property type="entry name" value="MFS_NRT2_like"/>
    <property type="match status" value="1"/>
</dbReference>
<dbReference type="OrthoDB" id="9773404at2"/>
<dbReference type="Gene3D" id="1.20.1250.20">
    <property type="entry name" value="MFS general substrate transporter like domains"/>
    <property type="match status" value="2"/>
</dbReference>
<evidence type="ECO:0000256" key="8">
    <source>
        <dbReference type="SAM" id="Phobius"/>
    </source>
</evidence>